<dbReference type="NCBIfam" id="NF007030">
    <property type="entry name" value="PRK09496.1-1"/>
    <property type="match status" value="1"/>
</dbReference>
<dbReference type="NCBIfam" id="NF007039">
    <property type="entry name" value="PRK09496.3-2"/>
    <property type="match status" value="1"/>
</dbReference>
<dbReference type="PANTHER" id="PTHR43833:SF5">
    <property type="entry name" value="TRK SYSTEM POTASSIUM UPTAKE PROTEIN TRKA"/>
    <property type="match status" value="1"/>
</dbReference>
<dbReference type="Pfam" id="PF02080">
    <property type="entry name" value="TrkA_C"/>
    <property type="match status" value="1"/>
</dbReference>
<organism evidence="9 10">
    <name type="scientific">Candidatus Accumulibacter affinis</name>
    <dbReference type="NCBI Taxonomy" id="2954384"/>
    <lineage>
        <taxon>Bacteria</taxon>
        <taxon>Pseudomonadati</taxon>
        <taxon>Pseudomonadota</taxon>
        <taxon>Betaproteobacteria</taxon>
        <taxon>Candidatus Accumulibacter</taxon>
    </lineage>
</organism>
<dbReference type="SUPFAM" id="SSF51735">
    <property type="entry name" value="NAD(P)-binding Rossmann-fold domains"/>
    <property type="match status" value="2"/>
</dbReference>
<dbReference type="Gene3D" id="3.30.70.1450">
    <property type="entry name" value="Regulator of K+ conductance, C-terminal domain"/>
    <property type="match status" value="2"/>
</dbReference>
<evidence type="ECO:0000313" key="10">
    <source>
        <dbReference type="Proteomes" id="UP000706151"/>
    </source>
</evidence>
<comment type="caution">
    <text evidence="9">The sequence shown here is derived from an EMBL/GenBank/DDBJ whole genome shotgun (WGS) entry which is preliminary data.</text>
</comment>
<dbReference type="Gene3D" id="3.40.50.720">
    <property type="entry name" value="NAD(P)-binding Rossmann-like Domain"/>
    <property type="match status" value="2"/>
</dbReference>
<dbReference type="Proteomes" id="UP000706151">
    <property type="component" value="Unassembled WGS sequence"/>
</dbReference>
<dbReference type="PROSITE" id="PS51202">
    <property type="entry name" value="RCK_C"/>
    <property type="match status" value="2"/>
</dbReference>
<evidence type="ECO:0000256" key="1">
    <source>
        <dbReference type="ARBA" id="ARBA00017378"/>
    </source>
</evidence>
<keyword evidence="2" id="KW-0813">Transport</keyword>
<evidence type="ECO:0000256" key="4">
    <source>
        <dbReference type="ARBA" id="ARBA00022958"/>
    </source>
</evidence>
<feature type="domain" description="RCK N-terminal" evidence="7">
    <location>
        <begin position="232"/>
        <end position="348"/>
    </location>
</feature>
<dbReference type="FunFam" id="3.40.50.720:FF:000042">
    <property type="entry name" value="Trk system potassium transporter TrkA"/>
    <property type="match status" value="1"/>
</dbReference>
<name>A0A935W3V8_9PROT</name>
<protein>
    <recommendedName>
        <fullName evidence="1">Trk system potassium uptake protein TrkA</fullName>
    </recommendedName>
</protein>
<dbReference type="PANTHER" id="PTHR43833">
    <property type="entry name" value="POTASSIUM CHANNEL PROTEIN 2-RELATED-RELATED"/>
    <property type="match status" value="1"/>
</dbReference>
<proteinExistence type="predicted"/>
<dbReference type="InterPro" id="IPR036291">
    <property type="entry name" value="NAD(P)-bd_dom_sf"/>
</dbReference>
<keyword evidence="3" id="KW-0633">Potassium transport</keyword>
<evidence type="ECO:0000256" key="2">
    <source>
        <dbReference type="ARBA" id="ARBA00022448"/>
    </source>
</evidence>
<dbReference type="InterPro" id="IPR003148">
    <property type="entry name" value="RCK_N"/>
</dbReference>
<dbReference type="GO" id="GO:0005886">
    <property type="term" value="C:plasma membrane"/>
    <property type="evidence" value="ECO:0007669"/>
    <property type="project" value="InterPro"/>
</dbReference>
<dbReference type="AlphaFoldDB" id="A0A935W3V8"/>
<dbReference type="NCBIfam" id="NF007031">
    <property type="entry name" value="PRK09496.1-2"/>
    <property type="match status" value="1"/>
</dbReference>
<keyword evidence="4" id="KW-0630">Potassium</keyword>
<dbReference type="InterPro" id="IPR050721">
    <property type="entry name" value="Trk_Ktr_HKT_K-transport"/>
</dbReference>
<evidence type="ECO:0000256" key="6">
    <source>
        <dbReference type="ARBA" id="ARBA00023065"/>
    </source>
</evidence>
<dbReference type="GO" id="GO:0015079">
    <property type="term" value="F:potassium ion transmembrane transporter activity"/>
    <property type="evidence" value="ECO:0007669"/>
    <property type="project" value="InterPro"/>
</dbReference>
<feature type="domain" description="RCK N-terminal" evidence="7">
    <location>
        <begin position="1"/>
        <end position="122"/>
    </location>
</feature>
<keyword evidence="6" id="KW-0406">Ion transport</keyword>
<keyword evidence="5" id="KW-0520">NAD</keyword>
<evidence type="ECO:0000259" key="7">
    <source>
        <dbReference type="PROSITE" id="PS51201"/>
    </source>
</evidence>
<dbReference type="PROSITE" id="PS51201">
    <property type="entry name" value="RCK_N"/>
    <property type="match status" value="2"/>
</dbReference>
<dbReference type="PRINTS" id="PR00335">
    <property type="entry name" value="KUPTAKETRKA"/>
</dbReference>
<sequence length="476" mass="51628">MRIVILGAGQVGASVAESLVSENNDITVVDSDHERLAQLQDRLDLQTVLGNAAYPSVLANAGLDDADLLIAVTQSDQTNLVACKVAHSVFNVPTRIARLRARDFLDSETLLSPDNFAVDYALCPEQVITEYIARLVDFPEALQVLSFAGRRLALVAVRAYAGGLLVGSPIKEMPGHLPPGIDGRIAAIYRRDGAITPTGETIIEGGDEVFLLAAEEHIRTVMRELRRTMEPVRRVMIAGGGNIGLRVAQALESKCKVKLIESDRRRCEFVAGTLRSVLVLSGDATDEDLLEQEAIDEMDLFLALTNDDEDNIMGASLAKRMGCKRVVALINRRAYAELVQGGPIDIAISPAQVSIGTLLTYVRHGDVAQVHSLRRGAAEALEIVAHGDQKNSKVVGRRVGELPQIPGAFIAAIVRDLDKSRDIGFLGLAKQAQVGRVLIAHKDVVIESDDHVIVFCLDKKVVKQVEKLFAVGFHFF</sequence>
<evidence type="ECO:0000256" key="5">
    <source>
        <dbReference type="ARBA" id="ARBA00023027"/>
    </source>
</evidence>
<dbReference type="Pfam" id="PF02254">
    <property type="entry name" value="TrkA_N"/>
    <property type="match status" value="2"/>
</dbReference>
<gene>
    <name evidence="9" type="primary">trkA</name>
    <name evidence="9" type="ORF">IPK02_04445</name>
</gene>
<evidence type="ECO:0000256" key="3">
    <source>
        <dbReference type="ARBA" id="ARBA00022538"/>
    </source>
</evidence>
<feature type="domain" description="RCK C-terminal" evidence="8">
    <location>
        <begin position="142"/>
        <end position="227"/>
    </location>
</feature>
<evidence type="ECO:0000259" key="8">
    <source>
        <dbReference type="PROSITE" id="PS51202"/>
    </source>
</evidence>
<dbReference type="EMBL" id="JADJOT010000003">
    <property type="protein sequence ID" value="MBK7953278.1"/>
    <property type="molecule type" value="Genomic_DNA"/>
</dbReference>
<feature type="domain" description="RCK C-terminal" evidence="8">
    <location>
        <begin position="368"/>
        <end position="471"/>
    </location>
</feature>
<dbReference type="SUPFAM" id="SSF116726">
    <property type="entry name" value="TrkA C-terminal domain-like"/>
    <property type="match status" value="1"/>
</dbReference>
<evidence type="ECO:0000313" key="9">
    <source>
        <dbReference type="EMBL" id="MBK7953278.1"/>
    </source>
</evidence>
<dbReference type="NCBIfam" id="NF007032">
    <property type="entry name" value="PRK09496.1-4"/>
    <property type="match status" value="1"/>
</dbReference>
<dbReference type="InterPro" id="IPR036721">
    <property type="entry name" value="RCK_C_sf"/>
</dbReference>
<dbReference type="InterPro" id="IPR006036">
    <property type="entry name" value="K_uptake_TrkA"/>
</dbReference>
<accession>A0A935W3V8</accession>
<reference evidence="9 10" key="1">
    <citation type="submission" date="2020-10" db="EMBL/GenBank/DDBJ databases">
        <title>Connecting structure to function with the recovery of over 1000 high-quality activated sludge metagenome-assembled genomes encoding full-length rRNA genes using long-read sequencing.</title>
        <authorList>
            <person name="Singleton C.M."/>
            <person name="Petriglieri F."/>
            <person name="Kristensen J.M."/>
            <person name="Kirkegaard R.H."/>
            <person name="Michaelsen T.Y."/>
            <person name="Andersen M.H."/>
            <person name="Karst S.M."/>
            <person name="Dueholm M.S."/>
            <person name="Nielsen P.H."/>
            <person name="Albertsen M."/>
        </authorList>
    </citation>
    <scope>NUCLEOTIDE SEQUENCE [LARGE SCALE GENOMIC DNA]</scope>
    <source>
        <strain evidence="9">Fred_18-Q3-R57-64_BAT3C.720</strain>
    </source>
</reference>
<dbReference type="InterPro" id="IPR006037">
    <property type="entry name" value="RCK_C"/>
</dbReference>